<dbReference type="EMBL" id="JACHMF010000001">
    <property type="protein sequence ID" value="MBB4691535.1"/>
    <property type="molecule type" value="Genomic_DNA"/>
</dbReference>
<name>A0A7W7CQP0_9ACTN</name>
<protein>
    <submittedName>
        <fullName evidence="3">Uncharacterized protein</fullName>
    </submittedName>
</protein>
<keyword evidence="2" id="KW-1133">Transmembrane helix</keyword>
<feature type="compositionally biased region" description="Low complexity" evidence="1">
    <location>
        <begin position="25"/>
        <end position="43"/>
    </location>
</feature>
<accession>A0A7W7CQP0</accession>
<dbReference type="Proteomes" id="UP000542742">
    <property type="component" value="Unassembled WGS sequence"/>
</dbReference>
<feature type="compositionally biased region" description="Basic and acidic residues" evidence="1">
    <location>
        <begin position="109"/>
        <end position="123"/>
    </location>
</feature>
<evidence type="ECO:0000313" key="3">
    <source>
        <dbReference type="EMBL" id="MBB4691535.1"/>
    </source>
</evidence>
<feature type="compositionally biased region" description="Basic and acidic residues" evidence="1">
    <location>
        <begin position="45"/>
        <end position="60"/>
    </location>
</feature>
<sequence length="221" mass="23330">MRTSTRIDAARMPGTSRGGQDAGEDLPGAGAAHAGGALDGLVDLLDERGHGQDDERDRRHQVGQHHPGQVPREAVLVELGGQRNPVRDGWHQDRQQEQQVDQAAAGKRPAGEDVRGGHADQHRAYGWSRPRALGGVTLATGVPLLGVGALLWSLGLERALTVWNDQLALLPWGPHRILGIVTYLGIPPSLPLWLIGAGGIVCASAAGLLLARGRRPTPPAA</sequence>
<keyword evidence="4" id="KW-1185">Reference proteome</keyword>
<feature type="transmembrane region" description="Helical" evidence="2">
    <location>
        <begin position="192"/>
        <end position="211"/>
    </location>
</feature>
<reference evidence="3 4" key="1">
    <citation type="submission" date="2020-08" db="EMBL/GenBank/DDBJ databases">
        <title>Sequencing the genomes of 1000 actinobacteria strains.</title>
        <authorList>
            <person name="Klenk H.-P."/>
        </authorList>
    </citation>
    <scope>NUCLEOTIDE SEQUENCE [LARGE SCALE GENOMIC DNA]</scope>
    <source>
        <strain evidence="3 4">DSM 45518</strain>
    </source>
</reference>
<proteinExistence type="predicted"/>
<evidence type="ECO:0000256" key="2">
    <source>
        <dbReference type="SAM" id="Phobius"/>
    </source>
</evidence>
<keyword evidence="2" id="KW-0812">Transmembrane</keyword>
<comment type="caution">
    <text evidence="3">The sequence shown here is derived from an EMBL/GenBank/DDBJ whole genome shotgun (WGS) entry which is preliminary data.</text>
</comment>
<evidence type="ECO:0000256" key="1">
    <source>
        <dbReference type="SAM" id="MobiDB-lite"/>
    </source>
</evidence>
<organism evidence="3 4">
    <name type="scientific">Paractinoplanes abujensis</name>
    <dbReference type="NCBI Taxonomy" id="882441"/>
    <lineage>
        <taxon>Bacteria</taxon>
        <taxon>Bacillati</taxon>
        <taxon>Actinomycetota</taxon>
        <taxon>Actinomycetes</taxon>
        <taxon>Micromonosporales</taxon>
        <taxon>Micromonosporaceae</taxon>
        <taxon>Paractinoplanes</taxon>
    </lineage>
</organism>
<feature type="transmembrane region" description="Helical" evidence="2">
    <location>
        <begin position="132"/>
        <end position="154"/>
    </location>
</feature>
<feature type="compositionally biased region" description="Basic and acidic residues" evidence="1">
    <location>
        <begin position="85"/>
        <end position="96"/>
    </location>
</feature>
<feature type="region of interest" description="Disordered" evidence="1">
    <location>
        <begin position="1"/>
        <end position="71"/>
    </location>
</feature>
<keyword evidence="2" id="KW-0472">Membrane</keyword>
<feature type="region of interest" description="Disordered" evidence="1">
    <location>
        <begin position="83"/>
        <end position="123"/>
    </location>
</feature>
<dbReference type="AlphaFoldDB" id="A0A7W7CQP0"/>
<gene>
    <name evidence="3" type="ORF">BKA14_001683</name>
</gene>
<evidence type="ECO:0000313" key="4">
    <source>
        <dbReference type="Proteomes" id="UP000542742"/>
    </source>
</evidence>